<dbReference type="GO" id="GO:0005634">
    <property type="term" value="C:nucleus"/>
    <property type="evidence" value="ECO:0007669"/>
    <property type="project" value="UniProtKB-SubCell"/>
</dbReference>
<dbReference type="PANTHER" id="PTHR22930:SF269">
    <property type="entry name" value="NUCLEASE HARBI1-LIKE PROTEIN"/>
    <property type="match status" value="1"/>
</dbReference>
<evidence type="ECO:0000256" key="3">
    <source>
        <dbReference type="ARBA" id="ARBA00006958"/>
    </source>
</evidence>
<accession>A0A915DIY2</accession>
<comment type="cofactor">
    <cofactor evidence="1">
        <name>a divalent metal cation</name>
        <dbReference type="ChEBI" id="CHEBI:60240"/>
    </cofactor>
</comment>
<evidence type="ECO:0000313" key="9">
    <source>
        <dbReference type="Proteomes" id="UP000887574"/>
    </source>
</evidence>
<comment type="subcellular location">
    <subcellularLocation>
        <location evidence="2">Nucleus</location>
    </subcellularLocation>
</comment>
<evidence type="ECO:0000256" key="5">
    <source>
        <dbReference type="ARBA" id="ARBA00022723"/>
    </source>
</evidence>
<dbReference type="InterPro" id="IPR045249">
    <property type="entry name" value="HARBI1-like"/>
</dbReference>
<evidence type="ECO:0000256" key="7">
    <source>
        <dbReference type="ARBA" id="ARBA00023242"/>
    </source>
</evidence>
<keyword evidence="9" id="KW-1185">Reference proteome</keyword>
<feature type="domain" description="DDE Tnp4" evidence="8">
    <location>
        <begin position="206"/>
        <end position="305"/>
    </location>
</feature>
<dbReference type="GO" id="GO:0046872">
    <property type="term" value="F:metal ion binding"/>
    <property type="evidence" value="ECO:0007669"/>
    <property type="project" value="UniProtKB-KW"/>
</dbReference>
<keyword evidence="6" id="KW-0378">Hydrolase</keyword>
<comment type="similarity">
    <text evidence="3">Belongs to the HARBI1 family.</text>
</comment>
<keyword evidence="7" id="KW-0539">Nucleus</keyword>
<name>A0A915DIY2_9BILA</name>
<dbReference type="Proteomes" id="UP000887574">
    <property type="component" value="Unplaced"/>
</dbReference>
<dbReference type="InterPro" id="IPR027806">
    <property type="entry name" value="HARBI1_dom"/>
</dbReference>
<dbReference type="WBParaSite" id="jg20481">
    <property type="protein sequence ID" value="jg20481"/>
    <property type="gene ID" value="jg20481"/>
</dbReference>
<organism evidence="9 10">
    <name type="scientific">Ditylenchus dipsaci</name>
    <dbReference type="NCBI Taxonomy" id="166011"/>
    <lineage>
        <taxon>Eukaryota</taxon>
        <taxon>Metazoa</taxon>
        <taxon>Ecdysozoa</taxon>
        <taxon>Nematoda</taxon>
        <taxon>Chromadorea</taxon>
        <taxon>Rhabditida</taxon>
        <taxon>Tylenchina</taxon>
        <taxon>Tylenchomorpha</taxon>
        <taxon>Sphaerularioidea</taxon>
        <taxon>Anguinidae</taxon>
        <taxon>Anguininae</taxon>
        <taxon>Ditylenchus</taxon>
    </lineage>
</organism>
<evidence type="ECO:0000313" key="10">
    <source>
        <dbReference type="WBParaSite" id="jg20481"/>
    </source>
</evidence>
<evidence type="ECO:0000256" key="4">
    <source>
        <dbReference type="ARBA" id="ARBA00022722"/>
    </source>
</evidence>
<sequence>MDARHLMLLLLLLRRRRNMLELNRARPRRFGIHPLNRKRCKYGYYESLLPVLKSHPEKFHEFLRIDLVSFNTLLAIISPSLTKNSQRPSISAEERLMVTLRYLATGESFRSLAFQFRLGFSTVSNIVAESCEAIRLHLAPKYLKTPSTAEEWNRIATKFWEKWNSPNTIGAIDGKHILLKAPTNTGSLHYNYKGIFGKCSFKEALDRKVLNLPEAKKLPGTDVFTPPFIVGDAAFPLRDNIMRPFPGNELDYGKRIFNYRLSRARRVIENFFGILSIKWRVLLSRIETSVEVSDKIVWAVLALHNFLIMEGKLNTAALADIGDENNGPWRTIVAPLLAMPQQQPMMRRCTASGKEVRQKLVDYYTNVGAVEWQDAAIGNNEI</sequence>
<dbReference type="PANTHER" id="PTHR22930">
    <property type="match status" value="1"/>
</dbReference>
<evidence type="ECO:0000256" key="6">
    <source>
        <dbReference type="ARBA" id="ARBA00022801"/>
    </source>
</evidence>
<dbReference type="AlphaFoldDB" id="A0A915DIY2"/>
<keyword evidence="5" id="KW-0479">Metal-binding</keyword>
<proteinExistence type="inferred from homology"/>
<evidence type="ECO:0000256" key="2">
    <source>
        <dbReference type="ARBA" id="ARBA00004123"/>
    </source>
</evidence>
<protein>
    <submittedName>
        <fullName evidence="10">DDE Tnp4 domain-containing protein</fullName>
    </submittedName>
</protein>
<evidence type="ECO:0000256" key="1">
    <source>
        <dbReference type="ARBA" id="ARBA00001968"/>
    </source>
</evidence>
<dbReference type="GO" id="GO:0016787">
    <property type="term" value="F:hydrolase activity"/>
    <property type="evidence" value="ECO:0007669"/>
    <property type="project" value="UniProtKB-KW"/>
</dbReference>
<dbReference type="GO" id="GO:0004518">
    <property type="term" value="F:nuclease activity"/>
    <property type="evidence" value="ECO:0007669"/>
    <property type="project" value="UniProtKB-KW"/>
</dbReference>
<reference evidence="10" key="1">
    <citation type="submission" date="2022-11" db="UniProtKB">
        <authorList>
            <consortium name="WormBaseParasite"/>
        </authorList>
    </citation>
    <scope>IDENTIFICATION</scope>
</reference>
<dbReference type="Pfam" id="PF13359">
    <property type="entry name" value="DDE_Tnp_4"/>
    <property type="match status" value="1"/>
</dbReference>
<keyword evidence="4" id="KW-0540">Nuclease</keyword>
<evidence type="ECO:0000259" key="8">
    <source>
        <dbReference type="Pfam" id="PF13359"/>
    </source>
</evidence>